<dbReference type="InterPro" id="IPR011059">
    <property type="entry name" value="Metal-dep_hydrolase_composite"/>
</dbReference>
<dbReference type="RefSeq" id="WP_141277847.1">
    <property type="nucleotide sequence ID" value="NZ_BAAARZ010000024.1"/>
</dbReference>
<accession>A0A4Y3WKH9</accession>
<evidence type="ECO:0000313" key="2">
    <source>
        <dbReference type="EMBL" id="GEC19275.1"/>
    </source>
</evidence>
<reference evidence="2 3" key="1">
    <citation type="submission" date="2019-06" db="EMBL/GenBank/DDBJ databases">
        <title>Whole genome shotgun sequence of Pseudonocardia hydrocarbonoxydans NBRC 14498.</title>
        <authorList>
            <person name="Hosoyama A."/>
            <person name="Uohara A."/>
            <person name="Ohji S."/>
            <person name="Ichikawa N."/>
        </authorList>
    </citation>
    <scope>NUCLEOTIDE SEQUENCE [LARGE SCALE GENOMIC DNA]</scope>
    <source>
        <strain evidence="2 3">NBRC 14498</strain>
    </source>
</reference>
<dbReference type="PANTHER" id="PTHR43135:SF3">
    <property type="entry name" value="ALPHA-D-RIBOSE 1-METHYLPHOSPHONATE 5-TRIPHOSPHATE DIPHOSPHATASE"/>
    <property type="match status" value="1"/>
</dbReference>
<dbReference type="Pfam" id="PF01979">
    <property type="entry name" value="Amidohydro_1"/>
    <property type="match status" value="1"/>
</dbReference>
<dbReference type="SUPFAM" id="SSF51338">
    <property type="entry name" value="Composite domain of metallo-dependent hydrolases"/>
    <property type="match status" value="1"/>
</dbReference>
<comment type="caution">
    <text evidence="2">The sequence shown here is derived from an EMBL/GenBank/DDBJ whole genome shotgun (WGS) entry which is preliminary data.</text>
</comment>
<keyword evidence="3" id="KW-1185">Reference proteome</keyword>
<dbReference type="PANTHER" id="PTHR43135">
    <property type="entry name" value="ALPHA-D-RIBOSE 1-METHYLPHOSPHONATE 5-TRIPHOSPHATE DIPHOSPHATASE"/>
    <property type="match status" value="1"/>
</dbReference>
<name>A0A4Y3WKH9_9PSEU</name>
<proteinExistence type="predicted"/>
<dbReference type="Gene3D" id="2.30.40.10">
    <property type="entry name" value="Urease, subunit C, domain 1"/>
    <property type="match status" value="1"/>
</dbReference>
<dbReference type="Gene3D" id="3.20.20.140">
    <property type="entry name" value="Metal-dependent hydrolases"/>
    <property type="match status" value="1"/>
</dbReference>
<evidence type="ECO:0000259" key="1">
    <source>
        <dbReference type="Pfam" id="PF01979"/>
    </source>
</evidence>
<dbReference type="SUPFAM" id="SSF51556">
    <property type="entry name" value="Metallo-dependent hydrolases"/>
    <property type="match status" value="1"/>
</dbReference>
<evidence type="ECO:0000313" key="3">
    <source>
        <dbReference type="Proteomes" id="UP000320338"/>
    </source>
</evidence>
<dbReference type="EMBL" id="BJNG01000014">
    <property type="protein sequence ID" value="GEC19275.1"/>
    <property type="molecule type" value="Genomic_DNA"/>
</dbReference>
<dbReference type="InterPro" id="IPR006680">
    <property type="entry name" value="Amidohydro-rel"/>
</dbReference>
<gene>
    <name evidence="2" type="ORF">PHY01_15580</name>
</gene>
<protein>
    <recommendedName>
        <fullName evidence="1">Amidohydrolase-related domain-containing protein</fullName>
    </recommendedName>
</protein>
<dbReference type="InterPro" id="IPR032466">
    <property type="entry name" value="Metal_Hydrolase"/>
</dbReference>
<sequence>MTRTALRAARLFDGTACVDDPLVLLADGRVTEVRPGRDAPVPDDAELVELPGATLLPGLVDTHVHLAFDGGPDPVTALADRDEDALLAAMGAAAAAQLAAGVTTVRDLGDRDFSALRLRERGGSLPTIVAAGPPITSPGGHCHFLGGAAQGVAGVRAAVRAHAERGVDVIKVMASGGMLTEGSDIAGGQFSAGELRVVVEEAHRHGLPVTAHAHALTAVRDAVDARVDGIEHCTCFDGERIVLPPELADALVTRRIAIGSTVGLAPVPGGMAPPPLLARLLPDLLAAHATLIRAGALVVAGTDAGIAPPKPHGVLPYGLAQLVDLGMTPPEALRAGTATAAQVCGVGDRKGRVAPGYDADLLAVAGDPTVDIGALLAPVAVLVAGRFVRRPAAVAS</sequence>
<dbReference type="OrthoDB" id="3514520at2"/>
<feature type="domain" description="Amidohydrolase-related" evidence="1">
    <location>
        <begin position="54"/>
        <end position="382"/>
    </location>
</feature>
<dbReference type="Proteomes" id="UP000320338">
    <property type="component" value="Unassembled WGS sequence"/>
</dbReference>
<dbReference type="InterPro" id="IPR051781">
    <property type="entry name" value="Metallo-dep_Hydrolase"/>
</dbReference>
<dbReference type="GO" id="GO:0016810">
    <property type="term" value="F:hydrolase activity, acting on carbon-nitrogen (but not peptide) bonds"/>
    <property type="evidence" value="ECO:0007669"/>
    <property type="project" value="InterPro"/>
</dbReference>
<organism evidence="2 3">
    <name type="scientific">Pseudonocardia hydrocarbonoxydans</name>
    <dbReference type="NCBI Taxonomy" id="76726"/>
    <lineage>
        <taxon>Bacteria</taxon>
        <taxon>Bacillati</taxon>
        <taxon>Actinomycetota</taxon>
        <taxon>Actinomycetes</taxon>
        <taxon>Pseudonocardiales</taxon>
        <taxon>Pseudonocardiaceae</taxon>
        <taxon>Pseudonocardia</taxon>
    </lineage>
</organism>
<dbReference type="AlphaFoldDB" id="A0A4Y3WKH9"/>